<gene>
    <name evidence="1" type="ORF">LEP1GSC063_2800</name>
</gene>
<dbReference type="EMBL" id="AHMU02000025">
    <property type="protein sequence ID" value="EMN22538.1"/>
    <property type="molecule type" value="Genomic_DNA"/>
</dbReference>
<protein>
    <submittedName>
        <fullName evidence="1">Uncharacterized protein</fullName>
    </submittedName>
</protein>
<dbReference type="Proteomes" id="UP000012106">
    <property type="component" value="Unassembled WGS sequence"/>
</dbReference>
<proteinExistence type="predicted"/>
<organism evidence="1 2">
    <name type="scientific">Leptospira santarosai serovar Arenal str. MAVJ 401</name>
    <dbReference type="NCBI Taxonomy" id="1049976"/>
    <lineage>
        <taxon>Bacteria</taxon>
        <taxon>Pseudomonadati</taxon>
        <taxon>Spirochaetota</taxon>
        <taxon>Spirochaetia</taxon>
        <taxon>Leptospirales</taxon>
        <taxon>Leptospiraceae</taxon>
        <taxon>Leptospira</taxon>
    </lineage>
</organism>
<comment type="caution">
    <text evidence="1">The sequence shown here is derived from an EMBL/GenBank/DDBJ whole genome shotgun (WGS) entry which is preliminary data.</text>
</comment>
<accession>M6JSF7</accession>
<reference evidence="1 2" key="1">
    <citation type="submission" date="2013-01" db="EMBL/GenBank/DDBJ databases">
        <authorList>
            <person name="Harkins D.M."/>
            <person name="Durkin A.S."/>
            <person name="Brinkac L.M."/>
            <person name="Haft D.H."/>
            <person name="Selengut J.D."/>
            <person name="Sanka R."/>
            <person name="DePew J."/>
            <person name="Purushe J."/>
            <person name="Hartskeerl R.A."/>
            <person name="Ahmed A."/>
            <person name="van der Linden H."/>
            <person name="Goris M.G.A."/>
            <person name="Vinetz J.M."/>
            <person name="Sutton G.G."/>
            <person name="Nierman W.C."/>
            <person name="Fouts D.E."/>
        </authorList>
    </citation>
    <scope>NUCLEOTIDE SEQUENCE [LARGE SCALE GENOMIC DNA]</scope>
    <source>
        <strain evidence="1 2">MAVJ 401</strain>
    </source>
</reference>
<evidence type="ECO:0000313" key="2">
    <source>
        <dbReference type="Proteomes" id="UP000012106"/>
    </source>
</evidence>
<dbReference type="AlphaFoldDB" id="M6JSF7"/>
<evidence type="ECO:0000313" key="1">
    <source>
        <dbReference type="EMBL" id="EMN22538.1"/>
    </source>
</evidence>
<sequence>MLSSESIPDSNLKYFRMIGICILRKYKVFLRWLLTFFSSKFNSYCITKSTFFFFG</sequence>
<name>M6JSF7_9LEPT</name>